<protein>
    <submittedName>
        <fullName evidence="2">Uncharacterized protein</fullName>
    </submittedName>
</protein>
<sequence length="263" mass="28779">MPVPLTPGPGHLPSPTAANAPEGVVIQGITRVDGSTTQLMNSMASTSGDENQEGEDVALYAYRELVEFEVQAARRLKQLDEERERQSAAIQEERAVLLRRMESMKPCPIVPSKRPLQGESGDERAQKARRTADAEQMAAPVRGLLTTPVEDMPPKALDVGSRDGKCPFGVWRVHARISSRVTDVTFRVERLNSSDIAPRGYRHLSHLGNSATINTCKSGHVVPFDLGCDLIRLIHEDPGVYTEEAEPPSINGGYGLDVKTEFN</sequence>
<organism evidence="2 3">
    <name type="scientific">Cephalotrichum gorgonifer</name>
    <dbReference type="NCBI Taxonomy" id="2041049"/>
    <lineage>
        <taxon>Eukaryota</taxon>
        <taxon>Fungi</taxon>
        <taxon>Dikarya</taxon>
        <taxon>Ascomycota</taxon>
        <taxon>Pezizomycotina</taxon>
        <taxon>Sordariomycetes</taxon>
        <taxon>Hypocreomycetidae</taxon>
        <taxon>Microascales</taxon>
        <taxon>Microascaceae</taxon>
        <taxon>Cephalotrichum</taxon>
    </lineage>
</organism>
<keyword evidence="3" id="KW-1185">Reference proteome</keyword>
<feature type="compositionally biased region" description="Pro residues" evidence="1">
    <location>
        <begin position="1"/>
        <end position="12"/>
    </location>
</feature>
<name>A0AAE8N4Q7_9PEZI</name>
<dbReference type="Proteomes" id="UP001187682">
    <property type="component" value="Unassembled WGS sequence"/>
</dbReference>
<evidence type="ECO:0000256" key="1">
    <source>
        <dbReference type="SAM" id="MobiDB-lite"/>
    </source>
</evidence>
<feature type="region of interest" description="Disordered" evidence="1">
    <location>
        <begin position="1"/>
        <end position="20"/>
    </location>
</feature>
<gene>
    <name evidence="2" type="ORF">DNG_07482</name>
</gene>
<feature type="region of interest" description="Disordered" evidence="1">
    <location>
        <begin position="107"/>
        <end position="136"/>
    </location>
</feature>
<evidence type="ECO:0000313" key="2">
    <source>
        <dbReference type="EMBL" id="SPO04797.1"/>
    </source>
</evidence>
<dbReference type="EMBL" id="ONZQ02000011">
    <property type="protein sequence ID" value="SPO04797.1"/>
    <property type="molecule type" value="Genomic_DNA"/>
</dbReference>
<comment type="caution">
    <text evidence="2">The sequence shown here is derived from an EMBL/GenBank/DDBJ whole genome shotgun (WGS) entry which is preliminary data.</text>
</comment>
<evidence type="ECO:0000313" key="3">
    <source>
        <dbReference type="Proteomes" id="UP001187682"/>
    </source>
</evidence>
<accession>A0AAE8N4Q7</accession>
<proteinExistence type="predicted"/>
<reference evidence="2" key="1">
    <citation type="submission" date="2018-03" db="EMBL/GenBank/DDBJ databases">
        <authorList>
            <person name="Guldener U."/>
        </authorList>
    </citation>
    <scope>NUCLEOTIDE SEQUENCE</scope>
</reference>
<feature type="compositionally biased region" description="Basic and acidic residues" evidence="1">
    <location>
        <begin position="121"/>
        <end position="133"/>
    </location>
</feature>
<dbReference type="AlphaFoldDB" id="A0AAE8N4Q7"/>